<feature type="transmembrane region" description="Helical" evidence="1">
    <location>
        <begin position="371"/>
        <end position="390"/>
    </location>
</feature>
<feature type="transmembrane region" description="Helical" evidence="1">
    <location>
        <begin position="135"/>
        <end position="159"/>
    </location>
</feature>
<dbReference type="GO" id="GO:0005886">
    <property type="term" value="C:plasma membrane"/>
    <property type="evidence" value="ECO:0007669"/>
    <property type="project" value="TreeGrafter"/>
</dbReference>
<dbReference type="SUPFAM" id="SSF103473">
    <property type="entry name" value="MFS general substrate transporter"/>
    <property type="match status" value="1"/>
</dbReference>
<feature type="transmembrane region" description="Helical" evidence="1">
    <location>
        <begin position="281"/>
        <end position="301"/>
    </location>
</feature>
<evidence type="ECO:0000259" key="2">
    <source>
        <dbReference type="PROSITE" id="PS50850"/>
    </source>
</evidence>
<dbReference type="Gene3D" id="1.20.1250.20">
    <property type="entry name" value="MFS general substrate transporter like domains"/>
    <property type="match status" value="2"/>
</dbReference>
<accession>A0A382BRD7</accession>
<dbReference type="AlphaFoldDB" id="A0A382BRD7"/>
<reference evidence="3" key="1">
    <citation type="submission" date="2018-05" db="EMBL/GenBank/DDBJ databases">
        <authorList>
            <person name="Lanie J.A."/>
            <person name="Ng W.-L."/>
            <person name="Kazmierczak K.M."/>
            <person name="Andrzejewski T.M."/>
            <person name="Davidsen T.M."/>
            <person name="Wayne K.J."/>
            <person name="Tettelin H."/>
            <person name="Glass J.I."/>
            <person name="Rusch D."/>
            <person name="Podicherti R."/>
            <person name="Tsui H.-C.T."/>
            <person name="Winkler M.E."/>
        </authorList>
    </citation>
    <scope>NUCLEOTIDE SEQUENCE</scope>
</reference>
<feature type="domain" description="Major facilitator superfamily (MFS) profile" evidence="2">
    <location>
        <begin position="210"/>
        <end position="406"/>
    </location>
</feature>
<dbReference type="InterPro" id="IPR036259">
    <property type="entry name" value="MFS_trans_sf"/>
</dbReference>
<dbReference type="InterPro" id="IPR020846">
    <property type="entry name" value="MFS_dom"/>
</dbReference>
<keyword evidence="1" id="KW-0472">Membrane</keyword>
<evidence type="ECO:0000313" key="3">
    <source>
        <dbReference type="EMBL" id="SVB16388.1"/>
    </source>
</evidence>
<dbReference type="PROSITE" id="PS50850">
    <property type="entry name" value="MFS"/>
    <property type="match status" value="1"/>
</dbReference>
<feature type="transmembrane region" description="Helical" evidence="1">
    <location>
        <begin position="307"/>
        <end position="331"/>
    </location>
</feature>
<feature type="transmembrane region" description="Helical" evidence="1">
    <location>
        <begin position="80"/>
        <end position="98"/>
    </location>
</feature>
<feature type="transmembrane region" description="Helical" evidence="1">
    <location>
        <begin position="165"/>
        <end position="185"/>
    </location>
</feature>
<protein>
    <recommendedName>
        <fullName evidence="2">Major facilitator superfamily (MFS) profile domain-containing protein</fullName>
    </recommendedName>
</protein>
<keyword evidence="1" id="KW-1133">Transmembrane helix</keyword>
<dbReference type="EMBL" id="UINC01031020">
    <property type="protein sequence ID" value="SVB16388.1"/>
    <property type="molecule type" value="Genomic_DNA"/>
</dbReference>
<organism evidence="3">
    <name type="scientific">marine metagenome</name>
    <dbReference type="NCBI Taxonomy" id="408172"/>
    <lineage>
        <taxon>unclassified sequences</taxon>
        <taxon>metagenomes</taxon>
        <taxon>ecological metagenomes</taxon>
    </lineage>
</organism>
<feature type="transmembrane region" description="Helical" evidence="1">
    <location>
        <begin position="223"/>
        <end position="240"/>
    </location>
</feature>
<evidence type="ECO:0000256" key="1">
    <source>
        <dbReference type="SAM" id="Phobius"/>
    </source>
</evidence>
<feature type="transmembrane region" description="Helical" evidence="1">
    <location>
        <begin position="252"/>
        <end position="274"/>
    </location>
</feature>
<feature type="transmembrane region" description="Helical" evidence="1">
    <location>
        <begin position="343"/>
        <end position="365"/>
    </location>
</feature>
<dbReference type="PANTHER" id="PTHR23521">
    <property type="entry name" value="TRANSPORTER MFS SUPERFAMILY"/>
    <property type="match status" value="1"/>
</dbReference>
<dbReference type="PANTHER" id="PTHR23521:SF3">
    <property type="entry name" value="MFS TRANSPORTER"/>
    <property type="match status" value="1"/>
</dbReference>
<name>A0A382BRD7_9ZZZZ</name>
<proteinExistence type="predicted"/>
<dbReference type="InterPro" id="IPR011701">
    <property type="entry name" value="MFS"/>
</dbReference>
<feature type="transmembrane region" description="Helical" evidence="1">
    <location>
        <begin position="104"/>
        <end position="123"/>
    </location>
</feature>
<dbReference type="GO" id="GO:0022857">
    <property type="term" value="F:transmembrane transporter activity"/>
    <property type="evidence" value="ECO:0007669"/>
    <property type="project" value="InterPro"/>
</dbReference>
<feature type="transmembrane region" description="Helical" evidence="1">
    <location>
        <begin position="48"/>
        <end position="68"/>
    </location>
</feature>
<dbReference type="Pfam" id="PF07690">
    <property type="entry name" value="MFS_1"/>
    <property type="match status" value="1"/>
</dbReference>
<gene>
    <name evidence="3" type="ORF">METZ01_LOCUS169242</name>
</gene>
<keyword evidence="1" id="KW-0812">Transmembrane</keyword>
<sequence length="406" mass="43212">MSMVKPQSKQMSLLLVTVATFLSLSVWFSTNAVATALETDKSIGESSMAVLTIAVQIGFVFGTLFISFTNLSDLINARTLFTVSSILAAVTNLLVIPLDSTDALIVTRFATGAFLGGVYPMGMKVLSGWYVSGRGFAIGTLVGAVTLGSGTPHILMSVFSENWQMVILVSSILAITGGVILKVFVGDGPHDVVGAKFNPRYLISALSERGPRLALIGYLGHQWELYAMWAWIGSFMFYVLEERPLFGDGIQLASVITFLVFAVGAVASSLAGAWSEKIGRTAVATIAMVISGCVALFVGFIPVEWSVLIVIFVLIWGASVIADSAQFSTAITELSDPVYRGTMLTFQTGVGFALTAISIWLLPVVKDLSGWGWAFAILALGPVVGITAMLRLRSLPESRNLAGGKR</sequence>